<dbReference type="Pfam" id="PF00531">
    <property type="entry name" value="Death"/>
    <property type="match status" value="1"/>
</dbReference>
<dbReference type="InterPro" id="IPR001875">
    <property type="entry name" value="DED_dom"/>
</dbReference>
<dbReference type="PROSITE" id="PS50017">
    <property type="entry name" value="DEATH_DOMAIN"/>
    <property type="match status" value="1"/>
</dbReference>
<dbReference type="InterPro" id="IPR000488">
    <property type="entry name" value="Death_dom"/>
</dbReference>
<protein>
    <recommendedName>
        <fullName evidence="5">FAS-associated death domain protein</fullName>
    </recommendedName>
</protein>
<evidence type="ECO:0000313" key="3">
    <source>
        <dbReference type="EMBL" id="KAG9473172.1"/>
    </source>
</evidence>
<evidence type="ECO:0000313" key="4">
    <source>
        <dbReference type="Proteomes" id="UP000770717"/>
    </source>
</evidence>
<dbReference type="PROSITE" id="PS50168">
    <property type="entry name" value="DED"/>
    <property type="match status" value="1"/>
</dbReference>
<feature type="domain" description="Death" evidence="1">
    <location>
        <begin position="100"/>
        <end position="184"/>
    </location>
</feature>
<dbReference type="PANTHER" id="PTHR15077">
    <property type="entry name" value="FAS-ASSOCIATING DEATH DOMAIN-CONTAINING PROTEIN FADD"/>
    <property type="match status" value="1"/>
</dbReference>
<evidence type="ECO:0000259" key="2">
    <source>
        <dbReference type="PROSITE" id="PS50168"/>
    </source>
</evidence>
<organism evidence="3 4">
    <name type="scientific">Eleutherodactylus coqui</name>
    <name type="common">Puerto Rican coqui</name>
    <dbReference type="NCBI Taxonomy" id="57060"/>
    <lineage>
        <taxon>Eukaryota</taxon>
        <taxon>Metazoa</taxon>
        <taxon>Chordata</taxon>
        <taxon>Craniata</taxon>
        <taxon>Vertebrata</taxon>
        <taxon>Euteleostomi</taxon>
        <taxon>Amphibia</taxon>
        <taxon>Batrachia</taxon>
        <taxon>Anura</taxon>
        <taxon>Neobatrachia</taxon>
        <taxon>Hyloidea</taxon>
        <taxon>Eleutherodactylidae</taxon>
        <taxon>Eleutherodactylinae</taxon>
        <taxon>Eleutherodactylus</taxon>
        <taxon>Eleutherodactylus</taxon>
    </lineage>
</organism>
<dbReference type="Pfam" id="PF01335">
    <property type="entry name" value="DED"/>
    <property type="match status" value="1"/>
</dbReference>
<dbReference type="SMART" id="SM00031">
    <property type="entry name" value="DED"/>
    <property type="match status" value="1"/>
</dbReference>
<sequence length="191" mass="22223">MEKVDKLNAMLLQISGKLDNKELEDLKFLCQNKIVKKKMELISSPIHLFRQLKELLEISEEDLSFLVELLDTINRHDLAQEVEKFRGPQSRVQMRERDQLDQAFDIICENVGKDWKKLIRILGIADATMDQVIYENPNNMQEQLRQCLNKWREKKKEGATVSALVQGLENCRMRLVSERLADSINLSHGTS</sequence>
<dbReference type="InterPro" id="IPR016729">
    <property type="entry name" value="FADD"/>
</dbReference>
<dbReference type="GO" id="GO:0005123">
    <property type="term" value="F:death receptor binding"/>
    <property type="evidence" value="ECO:0007669"/>
    <property type="project" value="TreeGrafter"/>
</dbReference>
<proteinExistence type="predicted"/>
<dbReference type="OrthoDB" id="100767at2759"/>
<gene>
    <name evidence="3" type="ORF">GDO78_022892</name>
</gene>
<dbReference type="FunFam" id="1.10.533.10:FF:000059">
    <property type="entry name" value="Fas-associated via death domain"/>
    <property type="match status" value="1"/>
</dbReference>
<dbReference type="SUPFAM" id="SSF47986">
    <property type="entry name" value="DEATH domain"/>
    <property type="match status" value="2"/>
</dbReference>
<reference evidence="3" key="1">
    <citation type="thesis" date="2020" institute="ProQuest LLC" country="789 East Eisenhower Parkway, Ann Arbor, MI, USA">
        <title>Comparative Genomics and Chromosome Evolution.</title>
        <authorList>
            <person name="Mudd A.B."/>
        </authorList>
    </citation>
    <scope>NUCLEOTIDE SEQUENCE</scope>
    <source>
        <strain evidence="3">HN-11 Male</strain>
        <tissue evidence="3">Kidney and liver</tissue>
    </source>
</reference>
<feature type="domain" description="DED" evidence="2">
    <location>
        <begin position="6"/>
        <end position="84"/>
    </location>
</feature>
<dbReference type="GO" id="GO:0042981">
    <property type="term" value="P:regulation of apoptotic process"/>
    <property type="evidence" value="ECO:0007669"/>
    <property type="project" value="InterPro"/>
</dbReference>
<dbReference type="Gene3D" id="1.10.533.10">
    <property type="entry name" value="Death Domain, Fas"/>
    <property type="match status" value="2"/>
</dbReference>
<comment type="caution">
    <text evidence="3">The sequence shown here is derived from an EMBL/GenBank/DDBJ whole genome shotgun (WGS) entry which is preliminary data.</text>
</comment>
<evidence type="ECO:0000259" key="1">
    <source>
        <dbReference type="PROSITE" id="PS50017"/>
    </source>
</evidence>
<dbReference type="PANTHER" id="PTHR15077:SF10">
    <property type="entry name" value="FAS-ASSOCIATED DEATH DOMAIN PROTEIN"/>
    <property type="match status" value="1"/>
</dbReference>
<dbReference type="GO" id="GO:0097191">
    <property type="term" value="P:extrinsic apoptotic signaling pathway"/>
    <property type="evidence" value="ECO:0007669"/>
    <property type="project" value="TreeGrafter"/>
</dbReference>
<accession>A0A8J6EPI3</accession>
<name>A0A8J6EPI3_ELECQ</name>
<dbReference type="AlphaFoldDB" id="A0A8J6EPI3"/>
<dbReference type="EMBL" id="WNTK01000022">
    <property type="protein sequence ID" value="KAG9473172.1"/>
    <property type="molecule type" value="Genomic_DNA"/>
</dbReference>
<dbReference type="Proteomes" id="UP000770717">
    <property type="component" value="Unassembled WGS sequence"/>
</dbReference>
<dbReference type="CDD" id="cd08336">
    <property type="entry name" value="DED_FADD"/>
    <property type="match status" value="1"/>
</dbReference>
<dbReference type="GO" id="GO:0045089">
    <property type="term" value="P:positive regulation of innate immune response"/>
    <property type="evidence" value="ECO:0007669"/>
    <property type="project" value="TreeGrafter"/>
</dbReference>
<dbReference type="GO" id="GO:0089720">
    <property type="term" value="F:caspase binding"/>
    <property type="evidence" value="ECO:0007669"/>
    <property type="project" value="TreeGrafter"/>
</dbReference>
<dbReference type="GO" id="GO:0031265">
    <property type="term" value="C:CD95 death-inducing signaling complex"/>
    <property type="evidence" value="ECO:0007669"/>
    <property type="project" value="TreeGrafter"/>
</dbReference>
<dbReference type="SMART" id="SM00005">
    <property type="entry name" value="DEATH"/>
    <property type="match status" value="1"/>
</dbReference>
<dbReference type="InterPro" id="IPR011029">
    <property type="entry name" value="DEATH-like_dom_sf"/>
</dbReference>
<evidence type="ECO:0008006" key="5">
    <source>
        <dbReference type="Google" id="ProtNLM"/>
    </source>
</evidence>
<keyword evidence="4" id="KW-1185">Reference proteome</keyword>